<evidence type="ECO:0000256" key="9">
    <source>
        <dbReference type="ARBA" id="ARBA00035611"/>
    </source>
</evidence>
<keyword evidence="7" id="KW-1133">Transmembrane helix</keyword>
<dbReference type="Proteomes" id="UP000076623">
    <property type="component" value="Chromosome"/>
</dbReference>
<keyword evidence="12" id="KW-1185">Reference proteome</keyword>
<evidence type="ECO:0000256" key="5">
    <source>
        <dbReference type="ARBA" id="ARBA00022597"/>
    </source>
</evidence>
<dbReference type="EMBL" id="CP015378">
    <property type="protein sequence ID" value="ANC75611.1"/>
    <property type="molecule type" value="Genomic_DNA"/>
</dbReference>
<comment type="subcellular location">
    <subcellularLocation>
        <location evidence="1">Cell membrane</location>
        <topology evidence="1">Multi-pass membrane protein</topology>
    </subcellularLocation>
</comment>
<evidence type="ECO:0000256" key="10">
    <source>
        <dbReference type="ARBA" id="ARBA00035686"/>
    </source>
</evidence>
<evidence type="ECO:0000256" key="1">
    <source>
        <dbReference type="ARBA" id="ARBA00004651"/>
    </source>
</evidence>
<dbReference type="STRING" id="1221500.ABE65_001625"/>
<evidence type="ECO:0000256" key="4">
    <source>
        <dbReference type="ARBA" id="ARBA00022519"/>
    </source>
</evidence>
<keyword evidence="5" id="KW-0762">Sugar transport</keyword>
<dbReference type="PANTHER" id="PTHR32196:SF32">
    <property type="entry name" value="XYLOSE TRANSPORT SYSTEM PERMEASE PROTEIN XYLH"/>
    <property type="match status" value="1"/>
</dbReference>
<dbReference type="AlphaFoldDB" id="A0A160IIN0"/>
<evidence type="ECO:0000256" key="3">
    <source>
        <dbReference type="ARBA" id="ARBA00022475"/>
    </source>
</evidence>
<dbReference type="RefSeq" id="WP_066390874.1">
    <property type="nucleotide sequence ID" value="NZ_CP015378.1"/>
</dbReference>
<name>A0A160IIN0_9BACL</name>
<dbReference type="PANTHER" id="PTHR32196">
    <property type="entry name" value="ABC TRANSPORTER PERMEASE PROTEIN YPHD-RELATED-RELATED"/>
    <property type="match status" value="1"/>
</dbReference>
<dbReference type="InterPro" id="IPR001851">
    <property type="entry name" value="ABC_transp_permease"/>
</dbReference>
<dbReference type="OrthoDB" id="9813906at2"/>
<dbReference type="CDD" id="cd06579">
    <property type="entry name" value="TM_PBP1_transp_AraH_like"/>
    <property type="match status" value="1"/>
</dbReference>
<comment type="function">
    <text evidence="9">Part of the binding-protein-dependent transport system for D-xylose. Probably responsible for the translocation of the substrate across the membrane.</text>
</comment>
<keyword evidence="4" id="KW-0997">Cell inner membrane</keyword>
<sequence>MGFINEARTLVKENIRDYGMYIALFVIMLTFSIMTDGLFMSSRNISNLLDSTGYIAVLAVGMTLVIVIRHIDLSVGFAAGFLGAIAAILLTKMGLPVYVTIPVILVFGIFIGLFNGLLIAKYAIPSFVATLAGMLIFRGALLQVTEKTGTIIIKDDAFNAIGNGFIPSLMIVNGLHLLSLILGLLSILFYIYSEISTRRNKIKYQFDVVSKGIFTFKLIFVSAIIAYVTWILAGYNGFSWTVVIMLLVVVAYHFLTTKTVLGRHIYAVGSNPEAAHLSGINVNKITYMVFGSMGMLAALSGILFTSRLQSATTTAGTLFELDAIAAAYVGGVSSAGGVGKVTGAIIGAIVMASLSSGMNLLGVGVSMQYMIRGGVLVAAVLFDVITRKKRG</sequence>
<evidence type="ECO:0000313" key="11">
    <source>
        <dbReference type="EMBL" id="ANC75611.1"/>
    </source>
</evidence>
<keyword evidence="8" id="KW-0472">Membrane</keyword>
<evidence type="ECO:0000313" key="12">
    <source>
        <dbReference type="Proteomes" id="UP000076623"/>
    </source>
</evidence>
<dbReference type="KEGG" id="fpn:ABE65_001625"/>
<dbReference type="Pfam" id="PF02653">
    <property type="entry name" value="BPD_transp_2"/>
    <property type="match status" value="2"/>
</dbReference>
<dbReference type="GO" id="GO:0022857">
    <property type="term" value="F:transmembrane transporter activity"/>
    <property type="evidence" value="ECO:0007669"/>
    <property type="project" value="InterPro"/>
</dbReference>
<evidence type="ECO:0000256" key="8">
    <source>
        <dbReference type="ARBA" id="ARBA00023136"/>
    </source>
</evidence>
<evidence type="ECO:0000256" key="7">
    <source>
        <dbReference type="ARBA" id="ARBA00022989"/>
    </source>
</evidence>
<reference evidence="11 12" key="1">
    <citation type="submission" date="2016-04" db="EMBL/GenBank/DDBJ databases">
        <title>Complete genome sequence of Fictibacillus phosphorivorans G25-29, a strain toxic to nematodes.</title>
        <authorList>
            <person name="Zheng Z."/>
        </authorList>
    </citation>
    <scope>NUCLEOTIDE SEQUENCE [LARGE SCALE GENOMIC DNA]</scope>
    <source>
        <strain evidence="11 12">G25-29</strain>
    </source>
</reference>
<gene>
    <name evidence="11" type="ORF">ABE65_001625</name>
</gene>
<protein>
    <recommendedName>
        <fullName evidence="10">Xylose transport system permease protein XylH</fullName>
    </recommendedName>
</protein>
<evidence type="ECO:0000256" key="2">
    <source>
        <dbReference type="ARBA" id="ARBA00022448"/>
    </source>
</evidence>
<dbReference type="GO" id="GO:0005886">
    <property type="term" value="C:plasma membrane"/>
    <property type="evidence" value="ECO:0007669"/>
    <property type="project" value="UniProtKB-SubCell"/>
</dbReference>
<accession>A0A160IIN0</accession>
<keyword evidence="3" id="KW-1003">Cell membrane</keyword>
<keyword evidence="6" id="KW-0812">Transmembrane</keyword>
<proteinExistence type="predicted"/>
<organism evidence="11 12">
    <name type="scientific">Fictibacillus phosphorivorans</name>
    <dbReference type="NCBI Taxonomy" id="1221500"/>
    <lineage>
        <taxon>Bacteria</taxon>
        <taxon>Bacillati</taxon>
        <taxon>Bacillota</taxon>
        <taxon>Bacilli</taxon>
        <taxon>Bacillales</taxon>
        <taxon>Fictibacillaceae</taxon>
        <taxon>Fictibacillus</taxon>
    </lineage>
</organism>
<evidence type="ECO:0000256" key="6">
    <source>
        <dbReference type="ARBA" id="ARBA00022692"/>
    </source>
</evidence>
<keyword evidence="2" id="KW-0813">Transport</keyword>